<keyword evidence="2 11" id="KW-0813">Transport</keyword>
<evidence type="ECO:0000259" key="13">
    <source>
        <dbReference type="Pfam" id="PF00593"/>
    </source>
</evidence>
<evidence type="ECO:0000256" key="8">
    <source>
        <dbReference type="ARBA" id="ARBA00023077"/>
    </source>
</evidence>
<dbReference type="KEGG" id="peo:AS203_10065"/>
<dbReference type="eggNOG" id="COG4772">
    <property type="taxonomic scope" value="Bacteria"/>
</dbReference>
<keyword evidence="7" id="KW-0406">Ion transport</keyword>
<feature type="domain" description="TonB-dependent receptor-like beta-barrel" evidence="13">
    <location>
        <begin position="253"/>
        <end position="653"/>
    </location>
</feature>
<dbReference type="InterPro" id="IPR000531">
    <property type="entry name" value="Beta-barrel_TonB"/>
</dbReference>
<dbReference type="Pfam" id="PF07715">
    <property type="entry name" value="Plug"/>
    <property type="match status" value="1"/>
</dbReference>
<keyword evidence="8 12" id="KW-0798">TonB box</keyword>
<evidence type="ECO:0000256" key="1">
    <source>
        <dbReference type="ARBA" id="ARBA00004571"/>
    </source>
</evidence>
<dbReference type="SUPFAM" id="SSF56935">
    <property type="entry name" value="Porins"/>
    <property type="match status" value="1"/>
</dbReference>
<keyword evidence="9 11" id="KW-0472">Membrane</keyword>
<organism evidence="15 16">
    <name type="scientific">Hoylesella enoeca</name>
    <dbReference type="NCBI Taxonomy" id="76123"/>
    <lineage>
        <taxon>Bacteria</taxon>
        <taxon>Pseudomonadati</taxon>
        <taxon>Bacteroidota</taxon>
        <taxon>Bacteroidia</taxon>
        <taxon>Bacteroidales</taxon>
        <taxon>Prevotellaceae</taxon>
        <taxon>Hoylesella</taxon>
    </lineage>
</organism>
<evidence type="ECO:0000259" key="14">
    <source>
        <dbReference type="Pfam" id="PF07715"/>
    </source>
</evidence>
<evidence type="ECO:0000256" key="4">
    <source>
        <dbReference type="ARBA" id="ARBA00022496"/>
    </source>
</evidence>
<gene>
    <name evidence="15" type="ORF">AS203_10065</name>
</gene>
<dbReference type="GO" id="GO:0009279">
    <property type="term" value="C:cell outer membrane"/>
    <property type="evidence" value="ECO:0007669"/>
    <property type="project" value="UniProtKB-SubCell"/>
</dbReference>
<dbReference type="PANTHER" id="PTHR32552">
    <property type="entry name" value="FERRICHROME IRON RECEPTOR-RELATED"/>
    <property type="match status" value="1"/>
</dbReference>
<comment type="subcellular location">
    <subcellularLocation>
        <location evidence="1 11">Cell outer membrane</location>
        <topology evidence="1 11">Multi-pass membrane protein</topology>
    </subcellularLocation>
</comment>
<keyword evidence="5 11" id="KW-0812">Transmembrane</keyword>
<evidence type="ECO:0000256" key="10">
    <source>
        <dbReference type="ARBA" id="ARBA00023237"/>
    </source>
</evidence>
<keyword evidence="4" id="KW-0410">Iron transport</keyword>
<keyword evidence="6" id="KW-0408">Iron</keyword>
<dbReference type="OrthoDB" id="9775095at2"/>
<dbReference type="InterPro" id="IPR012910">
    <property type="entry name" value="Plug_dom"/>
</dbReference>
<keyword evidence="15" id="KW-0675">Receptor</keyword>
<evidence type="ECO:0000256" key="7">
    <source>
        <dbReference type="ARBA" id="ARBA00023065"/>
    </source>
</evidence>
<name>A0A0S2KN36_9BACT</name>
<dbReference type="EMBL" id="CP013195">
    <property type="protein sequence ID" value="ALO49394.1"/>
    <property type="molecule type" value="Genomic_DNA"/>
</dbReference>
<reference evidence="16" key="1">
    <citation type="submission" date="2015-11" db="EMBL/GenBank/DDBJ databases">
        <authorList>
            <person name="Holder M.E."/>
            <person name="Ajami N.J."/>
            <person name="Petrosino J.F."/>
        </authorList>
    </citation>
    <scope>NUCLEOTIDE SEQUENCE [LARGE SCALE GENOMIC DNA]</scope>
    <source>
        <strain evidence="16">F0113</strain>
    </source>
</reference>
<evidence type="ECO:0000256" key="2">
    <source>
        <dbReference type="ARBA" id="ARBA00022448"/>
    </source>
</evidence>
<dbReference type="InterPro" id="IPR039426">
    <property type="entry name" value="TonB-dep_rcpt-like"/>
</dbReference>
<evidence type="ECO:0000256" key="9">
    <source>
        <dbReference type="ARBA" id="ARBA00023136"/>
    </source>
</evidence>
<dbReference type="AlphaFoldDB" id="A0A0S2KN36"/>
<evidence type="ECO:0000256" key="11">
    <source>
        <dbReference type="PROSITE-ProRule" id="PRU01360"/>
    </source>
</evidence>
<accession>A0A0S2KN36</accession>
<protein>
    <submittedName>
        <fullName evidence="15">TonB-dependent receptor</fullName>
    </submittedName>
</protein>
<proteinExistence type="inferred from homology"/>
<keyword evidence="10 11" id="KW-0998">Cell outer membrane</keyword>
<dbReference type="Pfam" id="PF00593">
    <property type="entry name" value="TonB_dep_Rec_b-barrel"/>
    <property type="match status" value="1"/>
</dbReference>
<dbReference type="PANTHER" id="PTHR32552:SF81">
    <property type="entry name" value="TONB-DEPENDENT OUTER MEMBRANE RECEPTOR"/>
    <property type="match status" value="1"/>
</dbReference>
<comment type="similarity">
    <text evidence="11 12">Belongs to the TonB-dependent receptor family.</text>
</comment>
<dbReference type="GO" id="GO:0006826">
    <property type="term" value="P:iron ion transport"/>
    <property type="evidence" value="ECO:0007669"/>
    <property type="project" value="UniProtKB-KW"/>
</dbReference>
<evidence type="ECO:0000313" key="16">
    <source>
        <dbReference type="Proteomes" id="UP000056252"/>
    </source>
</evidence>
<dbReference type="InterPro" id="IPR036942">
    <property type="entry name" value="Beta-barrel_TonB_sf"/>
</dbReference>
<dbReference type="Gene3D" id="2.40.170.20">
    <property type="entry name" value="TonB-dependent receptor, beta-barrel domain"/>
    <property type="match status" value="1"/>
</dbReference>
<feature type="domain" description="TonB-dependent receptor plug" evidence="14">
    <location>
        <begin position="46"/>
        <end position="147"/>
    </location>
</feature>
<dbReference type="PROSITE" id="PS52016">
    <property type="entry name" value="TONB_DEPENDENT_REC_3"/>
    <property type="match status" value="1"/>
</dbReference>
<dbReference type="RefSeq" id="WP_060544436.1">
    <property type="nucleotide sequence ID" value="NZ_CP013195.1"/>
</dbReference>
<evidence type="ECO:0000313" key="15">
    <source>
        <dbReference type="EMBL" id="ALO49394.1"/>
    </source>
</evidence>
<evidence type="ECO:0000256" key="12">
    <source>
        <dbReference type="RuleBase" id="RU003357"/>
    </source>
</evidence>
<keyword evidence="3 11" id="KW-1134">Transmembrane beta strand</keyword>
<sequence>MFNTILLLAALMPVASPNETDSTIAHRIDLDEVTITEFKQNKHNLTPTSVSAFNNRFLGRQEVTSLKELTAVIPNFFMPDYGSKQNAPVYVRGIGAKAKGPTVGFYVDGMPHFENSAFDIDMSDIAEVDVFRGPQGTLYGRNAIGGIINVHTWSPLEHQGTRLKMGYGSRNDVVAQFSHYAKLSPRMGFSLAGGYHHNDGFFRNAATGAKADDISSGFGRLSWVWKPAETWTLRLGSMLDYSDQGGYPYGVYDRMTGQIAGVDYNRKSIYRRLLSTTGLNVRYNGPAVSFNSQTAYQFIKDHQAIDQDFTSRDLYFVLNEIHQNMISQEFTFKSNNDSRYQWIFGAFGMFQHVNNSVDTRFIARDNGSVADSKLPIAALAFYHQSSYNLWRGLSLTAGLRFDYEHSRDRYAQNSYVLSTNSGHKIINSFEKTLHFHQFTPKFTVQYLTSKQNLFYASLTRGYKAGGFNQTLRTDNERTYGPEYNWNYEVGTKFNLFGNRLTTELALFYIDWRHQQVNFTVPGVGNILHNAAHSDSKGMELTVNARPLQGFDVQMSYGYTFARFLDYHKSDKIDYSNNKLPLVPRNTFGLQASYTMMPAGHILDQLTLSAGLTGIGKIYWAEDNEVSQNFYMLLNAKLSATRGIFTWELWGKNLTETKYLAYYFKAPTDFAQRGKPISLGTSIIVNF</sequence>
<keyword evidence="16" id="KW-1185">Reference proteome</keyword>
<evidence type="ECO:0000256" key="5">
    <source>
        <dbReference type="ARBA" id="ARBA00022692"/>
    </source>
</evidence>
<evidence type="ECO:0000256" key="3">
    <source>
        <dbReference type="ARBA" id="ARBA00022452"/>
    </source>
</evidence>
<dbReference type="STRING" id="76123.AS203_10065"/>
<dbReference type="Proteomes" id="UP000056252">
    <property type="component" value="Chromosome"/>
</dbReference>
<evidence type="ECO:0000256" key="6">
    <source>
        <dbReference type="ARBA" id="ARBA00023004"/>
    </source>
</evidence>